<reference evidence="1" key="3">
    <citation type="journal article" date="2000" name="Genome Res.">
        <title>RIKEN integrated sequence analysis (RISA) system--384-format sequencing pipeline with 384 multicapillary sequencer.</title>
        <authorList>
            <person name="Shibata K."/>
            <person name="Itoh M."/>
            <person name="Aizawa K."/>
            <person name="Nagaoka S."/>
            <person name="Sasaki N."/>
            <person name="Carninci P."/>
            <person name="Konno H."/>
            <person name="Akiyama J."/>
            <person name="Nishi K."/>
            <person name="Kitsunai T."/>
            <person name="Tashiro H."/>
            <person name="Itoh M."/>
            <person name="Sumi N."/>
            <person name="Ishii Y."/>
            <person name="Nakamura S."/>
            <person name="Hazama M."/>
            <person name="Nishine T."/>
            <person name="Harada A."/>
            <person name="Yamamoto R."/>
            <person name="Matsumoto H."/>
            <person name="Sakaguchi S."/>
            <person name="Ikegami T."/>
            <person name="Kashiwagi K."/>
            <person name="Fujiwake S."/>
            <person name="Inoue K."/>
            <person name="Togawa Y."/>
            <person name="Izawa M."/>
            <person name="Ohara E."/>
            <person name="Watahiki M."/>
            <person name="Yoneda Y."/>
            <person name="Ishikawa T."/>
            <person name="Ozawa K."/>
            <person name="Tanaka T."/>
            <person name="Matsuura S."/>
            <person name="Kawai J."/>
            <person name="Okazaki Y."/>
            <person name="Muramatsu M."/>
            <person name="Inoue Y."/>
            <person name="Kira A."/>
            <person name="Hayashizaki Y."/>
        </authorList>
    </citation>
    <scope>NUCLEOTIDE SEQUENCE</scope>
    <source>
        <strain evidence="1">C57BL/6J</strain>
        <tissue evidence="1">Hypothalamus</tissue>
    </source>
</reference>
<gene>
    <name evidence="2" type="primary">Gm11529</name>
    <name evidence="2" type="synonym">OTTMUSG00000001775</name>
</gene>
<dbReference type="AGR" id="MGI:3649352"/>
<evidence type="ECO:0000313" key="1">
    <source>
        <dbReference type="EMBL" id="BAE23646.1"/>
    </source>
</evidence>
<reference evidence="1" key="5">
    <citation type="journal article" date="2002" name="Nature">
        <title>Analysis of the mouse transcriptome based on functional annotation of 60,770 full-length cDNAs.</title>
        <authorList>
            <consortium name="The FANTOM Consortium and the RIKEN Genome Exploration Research Group Phase I and II Team"/>
        </authorList>
    </citation>
    <scope>NUCLEOTIDE SEQUENCE</scope>
    <source>
        <strain evidence="1">C57BL/6J</strain>
        <tissue evidence="1">Hypothalamus</tissue>
    </source>
</reference>
<accession>Q3UUH9</accession>
<organism evidence="1">
    <name type="scientific">Mus musculus</name>
    <name type="common">Mouse</name>
    <dbReference type="NCBI Taxonomy" id="10090"/>
    <lineage>
        <taxon>Eukaryota</taxon>
        <taxon>Metazoa</taxon>
        <taxon>Chordata</taxon>
        <taxon>Craniata</taxon>
        <taxon>Vertebrata</taxon>
        <taxon>Euteleostomi</taxon>
        <taxon>Mammalia</taxon>
        <taxon>Eutheria</taxon>
        <taxon>Euarchontoglires</taxon>
        <taxon>Glires</taxon>
        <taxon>Rodentia</taxon>
        <taxon>Myomorpha</taxon>
        <taxon>Muroidea</taxon>
        <taxon>Muridae</taxon>
        <taxon>Murinae</taxon>
        <taxon>Mus</taxon>
        <taxon>Mus</taxon>
    </lineage>
</organism>
<reference evidence="1" key="4">
    <citation type="journal article" date="2001" name="Nature">
        <title>Functional annotation of a full-length mouse cDNA collection.</title>
        <authorList>
            <consortium name="The RIKEN Genome Exploration Research Group Phase II Team and the FANTOM Consortium"/>
        </authorList>
    </citation>
    <scope>NUCLEOTIDE SEQUENCE</scope>
    <source>
        <strain evidence="1">C57BL/6J</strain>
        <tissue evidence="1">Hypothalamus</tissue>
    </source>
</reference>
<dbReference type="EMBL" id="AK138406">
    <property type="protein sequence ID" value="BAE23646.1"/>
    <property type="molecule type" value="mRNA"/>
</dbReference>
<dbReference type="MGI" id="MGI:3649352">
    <property type="gene designation" value="Gm11529"/>
</dbReference>
<evidence type="ECO:0000313" key="2">
    <source>
        <dbReference type="MGI" id="MGI:3649352"/>
    </source>
</evidence>
<reference evidence="1" key="2">
    <citation type="journal article" date="2000" name="Genome Res.">
        <title>Normalization and subtraction of cap-trapper-selected cDNAs to prepare full-length cDNA libraries for rapid discovery of new genes.</title>
        <authorList>
            <person name="Carninci P."/>
            <person name="Shibata Y."/>
            <person name="Hayatsu N."/>
            <person name="Sugahara Y."/>
            <person name="Shibata K."/>
            <person name="Itoh M."/>
            <person name="Konno H."/>
            <person name="Okazaki Y."/>
            <person name="Muramatsu M."/>
            <person name="Hayashizaki Y."/>
        </authorList>
    </citation>
    <scope>NUCLEOTIDE SEQUENCE</scope>
    <source>
        <strain evidence="1">C57BL/6J</strain>
        <tissue evidence="1">Hypothalamus</tissue>
    </source>
</reference>
<protein>
    <submittedName>
        <fullName evidence="1">Uncharacterized protein</fullName>
    </submittedName>
</protein>
<reference evidence="1" key="6">
    <citation type="submission" date="2004-03" db="EMBL/GenBank/DDBJ databases">
        <authorList>
            <person name="Arakawa T."/>
            <person name="Carninci P."/>
            <person name="Fukuda S."/>
            <person name="Hashizume W."/>
            <person name="Hayashida K."/>
            <person name="Hori F."/>
            <person name="Iida J."/>
            <person name="Imamura K."/>
            <person name="Imotani K."/>
            <person name="Itoh M."/>
            <person name="Kanagawa S."/>
            <person name="Kawai J."/>
            <person name="Kojima M."/>
            <person name="Konno H."/>
            <person name="Murata M."/>
            <person name="Nakamura M."/>
            <person name="Ninomiya N."/>
            <person name="Nishiyori H."/>
            <person name="Nomura K."/>
            <person name="Ohno M."/>
            <person name="Sakazume N."/>
            <person name="Sano H."/>
            <person name="Sasaki D."/>
            <person name="Shibata K."/>
            <person name="Shiraki T."/>
            <person name="Tagami M."/>
            <person name="Tagami Y."/>
            <person name="Waki K."/>
            <person name="Watahiki A."/>
            <person name="Muramatsu M."/>
            <person name="Hayashizaki Y."/>
        </authorList>
    </citation>
    <scope>NUCLEOTIDE SEQUENCE</scope>
    <source>
        <strain evidence="1">C57BL/6J</strain>
        <tissue evidence="1">Hypothalamus</tissue>
    </source>
</reference>
<reference evidence="1" key="8">
    <citation type="journal article" date="2005" name="Science">
        <title>Antisense Transcription in the Mammalian Transcriptome.</title>
        <authorList>
            <consortium name="RIKEN Genome Exploration Research Group and Genome Science Group (Genome Network Project Core Group) and the FANTOM Consortium"/>
        </authorList>
    </citation>
    <scope>NUCLEOTIDE SEQUENCE</scope>
    <source>
        <strain evidence="1">C57BL/6J</strain>
        <tissue evidence="1">Hypothalamus</tissue>
    </source>
</reference>
<name>Q3UUH9_MOUSE</name>
<dbReference type="AlphaFoldDB" id="Q3UUH9"/>
<reference evidence="1" key="7">
    <citation type="journal article" date="2005" name="Science">
        <title>The Transcriptional Landscape of the Mammalian Genome.</title>
        <authorList>
            <consortium name="The FANTOM Consortium"/>
            <consortium name="Riken Genome Exploration Research Group and Genome Science Group (Genome Network Project Core Group)"/>
        </authorList>
    </citation>
    <scope>NUCLEOTIDE SEQUENCE</scope>
    <source>
        <strain evidence="1">C57BL/6J</strain>
        <tissue evidence="1">Hypothalamus</tissue>
    </source>
</reference>
<proteinExistence type="evidence at transcript level"/>
<reference evidence="1" key="1">
    <citation type="journal article" date="1999" name="Methods Enzymol.">
        <title>High-efficiency full-length cDNA cloning.</title>
        <authorList>
            <person name="Carninci P."/>
            <person name="Hayashizaki Y."/>
        </authorList>
    </citation>
    <scope>NUCLEOTIDE SEQUENCE</scope>
    <source>
        <strain evidence="1">C57BL/6J</strain>
        <tissue evidence="1">Hypothalamus</tissue>
    </source>
</reference>
<sequence length="116" mass="13305">MKGGRVPERWPCSPEVEVRGTNEVQEVGRWLLGLTIRPERFRELRRRQGDELWGGKICTPWVPGLSCSAEWNTKRGCLEAELHLSQAIDRRSSERDRQTVTGKMNCHLPFFRGTAG</sequence>